<geneLocation type="plasmid" evidence="1">
    <name>p96A29192-65</name>
</geneLocation>
<keyword evidence="1" id="KW-0614">Plasmid</keyword>
<sequence>MKPPRGDLPGGGERDFYQRWHMSENIKKDRVVSFRLSESEFAPFEKKLAASEMKKSEFFREIFLNANVNLTVKGAPSKELKDLIYIFSKSSNNLNQIAYKLNLAHQMGRVSESLYINILNRLVNIEELMLAGVNNAD</sequence>
<dbReference type="RefSeq" id="WP_015062764.1">
    <property type="nucleotide sequence ID" value="NC_019343.1"/>
</dbReference>
<proteinExistence type="predicted"/>
<organism evidence="1">
    <name type="scientific">Salmonella sp. 96A-29192</name>
    <dbReference type="NCBI Taxonomy" id="1179814"/>
    <lineage>
        <taxon>Bacteria</taxon>
        <taxon>Pseudomonadati</taxon>
        <taxon>Pseudomonadota</taxon>
        <taxon>Gammaproteobacteria</taxon>
        <taxon>Enterobacterales</taxon>
        <taxon>Enterobacteriaceae</taxon>
        <taxon>Salmonella</taxon>
    </lineage>
</organism>
<reference evidence="1" key="1">
    <citation type="submission" date="2012-01" db="EMBL/GenBank/DDBJ databases">
        <authorList>
            <person name="Summers A.O."/>
            <person name="Wireman J."/>
        </authorList>
    </citation>
    <scope>NUCLEOTIDE SEQUENCE</scope>
    <source>
        <strain evidence="1">96A-29192</strain>
        <plasmid evidence="1">p96A29192-65</plasmid>
    </source>
</reference>
<dbReference type="InterPro" id="IPR053842">
    <property type="entry name" value="NikA-like"/>
</dbReference>
<dbReference type="Pfam" id="PF21983">
    <property type="entry name" value="NikA-like"/>
    <property type="match status" value="1"/>
</dbReference>
<evidence type="ECO:0000313" key="1">
    <source>
        <dbReference type="EMBL" id="AFK88803.1"/>
    </source>
</evidence>
<protein>
    <submittedName>
        <fullName evidence="1">Putative relaxosome component</fullName>
    </submittedName>
</protein>
<accession>I3VZM6</accession>
<dbReference type="AlphaFoldDB" id="I3VZM6"/>
<dbReference type="EMBL" id="JQ418521">
    <property type="protein sequence ID" value="AFK88803.1"/>
    <property type="molecule type" value="Genomic_DNA"/>
</dbReference>
<name>I3VZM6_9ENTR</name>